<evidence type="ECO:0000313" key="3">
    <source>
        <dbReference type="Proteomes" id="UP000823960"/>
    </source>
</evidence>
<dbReference type="AlphaFoldDB" id="A0A9D1T4V3"/>
<reference evidence="2" key="1">
    <citation type="submission" date="2020-10" db="EMBL/GenBank/DDBJ databases">
        <authorList>
            <person name="Gilroy R."/>
        </authorList>
    </citation>
    <scope>NUCLEOTIDE SEQUENCE</scope>
    <source>
        <strain evidence="2">1370</strain>
    </source>
</reference>
<comment type="caution">
    <text evidence="2">The sequence shown here is derived from an EMBL/GenBank/DDBJ whole genome shotgun (WGS) entry which is preliminary data.</text>
</comment>
<protein>
    <submittedName>
        <fullName evidence="2">Uncharacterized protein</fullName>
    </submittedName>
</protein>
<feature type="signal peptide" evidence="1">
    <location>
        <begin position="1"/>
        <end position="23"/>
    </location>
</feature>
<dbReference type="Proteomes" id="UP000823960">
    <property type="component" value="Unassembled WGS sequence"/>
</dbReference>
<evidence type="ECO:0000313" key="2">
    <source>
        <dbReference type="EMBL" id="HIV11114.1"/>
    </source>
</evidence>
<keyword evidence="1" id="KW-0732">Signal</keyword>
<proteinExistence type="predicted"/>
<name>A0A9D1T4V3_9FIRM</name>
<evidence type="ECO:0000256" key="1">
    <source>
        <dbReference type="SAM" id="SignalP"/>
    </source>
</evidence>
<feature type="chain" id="PRO_5038985248" evidence="1">
    <location>
        <begin position="24"/>
        <end position="211"/>
    </location>
</feature>
<accession>A0A9D1T4V3</accession>
<gene>
    <name evidence="2" type="ORF">IAD28_05430</name>
</gene>
<dbReference type="EMBL" id="DVOL01000077">
    <property type="protein sequence ID" value="HIV11114.1"/>
    <property type="molecule type" value="Genomic_DNA"/>
</dbReference>
<sequence>MKKLLSAAVAMLLCLSMALSMLAANGVPSVTQDTAPEFVAGVENKVDGSENAILASEVSMTSASEAVSKVEGFKEAYDEVVETEDYTELVENFNDYIPDGTDSSDYQPIHVFDVEILKNFDEDTHSVTLSVRLPSLSSSDTVIALHKGTKGWEVVPCTVDDNGFVTFTLTNFSPVAFLRLKRTGVSAGGPSSPATGELAIGRGFIVGAVAR</sequence>
<organism evidence="2 3">
    <name type="scientific">Candidatus Faeciplasma avium</name>
    <dbReference type="NCBI Taxonomy" id="2840798"/>
    <lineage>
        <taxon>Bacteria</taxon>
        <taxon>Bacillati</taxon>
        <taxon>Bacillota</taxon>
        <taxon>Clostridia</taxon>
        <taxon>Eubacteriales</taxon>
        <taxon>Oscillospiraceae</taxon>
        <taxon>Oscillospiraceae incertae sedis</taxon>
        <taxon>Candidatus Faeciplasma</taxon>
    </lineage>
</organism>
<reference evidence="2" key="2">
    <citation type="journal article" date="2021" name="PeerJ">
        <title>Extensive microbial diversity within the chicken gut microbiome revealed by metagenomics and culture.</title>
        <authorList>
            <person name="Gilroy R."/>
            <person name="Ravi A."/>
            <person name="Getino M."/>
            <person name="Pursley I."/>
            <person name="Horton D.L."/>
            <person name="Alikhan N.F."/>
            <person name="Baker D."/>
            <person name="Gharbi K."/>
            <person name="Hall N."/>
            <person name="Watson M."/>
            <person name="Adriaenssens E.M."/>
            <person name="Foster-Nyarko E."/>
            <person name="Jarju S."/>
            <person name="Secka A."/>
            <person name="Antonio M."/>
            <person name="Oren A."/>
            <person name="Chaudhuri R.R."/>
            <person name="La Ragione R."/>
            <person name="Hildebrand F."/>
            <person name="Pallen M.J."/>
        </authorList>
    </citation>
    <scope>NUCLEOTIDE SEQUENCE</scope>
    <source>
        <strain evidence="2">1370</strain>
    </source>
</reference>